<keyword evidence="2 7" id="KW-0441">Lipid A biosynthesis</keyword>
<comment type="catalytic activity">
    <reaction evidence="7">
        <text>a UDP-3-O-[(3R)-3-hydroxyacyl]-alpha-D-glucosamine + a (3R)-hydroxyacyl-[ACP] = a UDP-2-N,3-O-bis[(3R)-3-hydroxyacyl]-alpha-D-glucosamine + holo-[ACP] + H(+)</text>
        <dbReference type="Rhea" id="RHEA:53836"/>
        <dbReference type="Rhea" id="RHEA-COMP:9685"/>
        <dbReference type="Rhea" id="RHEA-COMP:9945"/>
        <dbReference type="ChEBI" id="CHEBI:15378"/>
        <dbReference type="ChEBI" id="CHEBI:64479"/>
        <dbReference type="ChEBI" id="CHEBI:78827"/>
        <dbReference type="ChEBI" id="CHEBI:137740"/>
        <dbReference type="ChEBI" id="CHEBI:137748"/>
        <dbReference type="EC" id="2.3.1.191"/>
    </reaction>
</comment>
<dbReference type="InterPro" id="IPR007691">
    <property type="entry name" value="LpxD"/>
</dbReference>
<dbReference type="PANTHER" id="PTHR43378:SF2">
    <property type="entry name" value="UDP-3-O-ACYLGLUCOSAMINE N-ACYLTRANSFERASE 1, MITOCHONDRIAL-RELATED"/>
    <property type="match status" value="1"/>
</dbReference>
<proteinExistence type="inferred from homology"/>
<keyword evidence="10" id="KW-1185">Reference proteome</keyword>
<dbReference type="InterPro" id="IPR011004">
    <property type="entry name" value="Trimer_LpxA-like_sf"/>
</dbReference>
<keyword evidence="6 7" id="KW-0012">Acyltransferase</keyword>
<dbReference type="Pfam" id="PF00132">
    <property type="entry name" value="Hexapep"/>
    <property type="match status" value="1"/>
</dbReference>
<comment type="subunit">
    <text evidence="7">Homotrimer.</text>
</comment>
<dbReference type="InterPro" id="IPR020573">
    <property type="entry name" value="UDP_GlcNAc_AcTrfase_non-rep"/>
</dbReference>
<organism evidence="9 10">
    <name type="scientific">Leptotrichia wadei</name>
    <dbReference type="NCBI Taxonomy" id="157687"/>
    <lineage>
        <taxon>Bacteria</taxon>
        <taxon>Fusobacteriati</taxon>
        <taxon>Fusobacteriota</taxon>
        <taxon>Fusobacteriia</taxon>
        <taxon>Fusobacteriales</taxon>
        <taxon>Leptotrichiaceae</taxon>
        <taxon>Leptotrichia</taxon>
    </lineage>
</organism>
<dbReference type="GO" id="GO:0016020">
    <property type="term" value="C:membrane"/>
    <property type="evidence" value="ECO:0007669"/>
    <property type="project" value="GOC"/>
</dbReference>
<dbReference type="InterPro" id="IPR018357">
    <property type="entry name" value="Hexapep_transf_CS"/>
</dbReference>
<dbReference type="STRING" id="157687.HMPREF3180_00406"/>
<dbReference type="PANTHER" id="PTHR43378">
    <property type="entry name" value="UDP-3-O-ACYLGLUCOSAMINE N-ACYLTRANSFERASE"/>
    <property type="match status" value="1"/>
</dbReference>
<evidence type="ECO:0000256" key="6">
    <source>
        <dbReference type="ARBA" id="ARBA00023315"/>
    </source>
</evidence>
<feature type="domain" description="UDP-3-O-[3-hydroxymyristoyl] glucosamine N-acyltransferase non-repeat region" evidence="8">
    <location>
        <begin position="30"/>
        <end position="90"/>
    </location>
</feature>
<dbReference type="EMBL" id="LSDD01000028">
    <property type="protein sequence ID" value="KXB69286.1"/>
    <property type="molecule type" value="Genomic_DNA"/>
</dbReference>
<dbReference type="Pfam" id="PF14602">
    <property type="entry name" value="Hexapep_2"/>
    <property type="match status" value="1"/>
</dbReference>
<dbReference type="Proteomes" id="UP000070483">
    <property type="component" value="Unassembled WGS sequence"/>
</dbReference>
<keyword evidence="4 7" id="KW-0677">Repeat</keyword>
<comment type="caution">
    <text evidence="9">The sequence shown here is derived from an EMBL/GenBank/DDBJ whole genome shotgun (WGS) entry which is preliminary data.</text>
</comment>
<evidence type="ECO:0000256" key="4">
    <source>
        <dbReference type="ARBA" id="ARBA00022737"/>
    </source>
</evidence>
<keyword evidence="5 7" id="KW-0443">Lipid metabolism</keyword>
<dbReference type="UniPathway" id="UPA00973"/>
<feature type="active site" description="Proton acceptor" evidence="7">
    <location>
        <position position="241"/>
    </location>
</feature>
<evidence type="ECO:0000256" key="1">
    <source>
        <dbReference type="ARBA" id="ARBA00022516"/>
    </source>
</evidence>
<evidence type="ECO:0000256" key="5">
    <source>
        <dbReference type="ARBA" id="ARBA00023098"/>
    </source>
</evidence>
<evidence type="ECO:0000256" key="3">
    <source>
        <dbReference type="ARBA" id="ARBA00022679"/>
    </source>
</evidence>
<dbReference type="Pfam" id="PF04613">
    <property type="entry name" value="LpxD"/>
    <property type="match status" value="1"/>
</dbReference>
<dbReference type="GO" id="GO:0103118">
    <property type="term" value="F:UDP-3-O-[(3R)-3-hydroxyacyl]-glucosamine N-acyltransferase activity"/>
    <property type="evidence" value="ECO:0007669"/>
    <property type="project" value="UniProtKB-EC"/>
</dbReference>
<sequence length="339" mass="37414">MDKEMFRMYDIKEITKLIGGKINGNENLTFKRLSPFFYATEEELTFAADEKMLKSIDKCTAGAIIVPPLENLPKNRTYIVVEKNPRELMPVLLNYFKPKIKPFEKAMEDSSVIDETASVSKINTYIGHNVKIGKNVVIYPNVSIFEGTEIGDETIVYSNVTIREFSKIGKKCIFQPGAVIGSDGFGYIKVKDNNVKIEQIGHVILEDEVEIGANTCVDRGAIGDTIIKRGTKIDNLVHIAHNDIIGSNCFIIAQVGISGSVEVGDNTTLAGQVGVAGHLKIGNNVIIAAKSGVTNDVPDGKQMSGYPLRDHMDDLRIKMSMGKVPELVKRVRKLEKIIK</sequence>
<dbReference type="PATRIC" id="fig|157687.3.peg.408"/>
<keyword evidence="1 7" id="KW-0444">Lipid biosynthesis</keyword>
<keyword evidence="3 7" id="KW-0808">Transferase</keyword>
<gene>
    <name evidence="7" type="primary">lpxD</name>
    <name evidence="9" type="ORF">HMPREF3180_00406</name>
</gene>
<comment type="pathway">
    <text evidence="7">Bacterial outer membrane biogenesis; LPS lipid A biosynthesis.</text>
</comment>
<reference evidence="10" key="1">
    <citation type="submission" date="2016-01" db="EMBL/GenBank/DDBJ databases">
        <authorList>
            <person name="Mitreva M."/>
            <person name="Pepin K.H."/>
            <person name="Mihindukulasuriya K.A."/>
            <person name="Fulton R."/>
            <person name="Fronick C."/>
            <person name="O'Laughlin M."/>
            <person name="Miner T."/>
            <person name="Herter B."/>
            <person name="Rosa B.A."/>
            <person name="Cordes M."/>
            <person name="Tomlinson C."/>
            <person name="Wollam A."/>
            <person name="Palsikar V.B."/>
            <person name="Mardis E.R."/>
            <person name="Wilson R.K."/>
        </authorList>
    </citation>
    <scope>NUCLEOTIDE SEQUENCE [LARGE SCALE GENOMIC DNA]</scope>
    <source>
        <strain evidence="10">KA00185</strain>
    </source>
</reference>
<dbReference type="NCBIfam" id="TIGR01853">
    <property type="entry name" value="lipid_A_lpxD"/>
    <property type="match status" value="1"/>
</dbReference>
<evidence type="ECO:0000256" key="2">
    <source>
        <dbReference type="ARBA" id="ARBA00022556"/>
    </source>
</evidence>
<dbReference type="Gene3D" id="3.40.1390.10">
    <property type="entry name" value="MurE/MurF, N-terminal domain"/>
    <property type="match status" value="1"/>
</dbReference>
<dbReference type="HAMAP" id="MF_00523">
    <property type="entry name" value="LpxD"/>
    <property type="match status" value="1"/>
</dbReference>
<evidence type="ECO:0000256" key="7">
    <source>
        <dbReference type="HAMAP-Rule" id="MF_00523"/>
    </source>
</evidence>
<dbReference type="Gene3D" id="2.160.10.10">
    <property type="entry name" value="Hexapeptide repeat proteins"/>
    <property type="match status" value="1"/>
</dbReference>
<dbReference type="InterPro" id="IPR001451">
    <property type="entry name" value="Hexapep"/>
</dbReference>
<dbReference type="AlphaFoldDB" id="A0A134ANL8"/>
<accession>A0A134ANL8</accession>
<dbReference type="CDD" id="cd03352">
    <property type="entry name" value="LbH_LpxD"/>
    <property type="match status" value="1"/>
</dbReference>
<evidence type="ECO:0000313" key="9">
    <source>
        <dbReference type="EMBL" id="KXB69286.1"/>
    </source>
</evidence>
<dbReference type="NCBIfam" id="NF002060">
    <property type="entry name" value="PRK00892.1"/>
    <property type="match status" value="1"/>
</dbReference>
<dbReference type="GO" id="GO:0009245">
    <property type="term" value="P:lipid A biosynthetic process"/>
    <property type="evidence" value="ECO:0007669"/>
    <property type="project" value="UniProtKB-UniRule"/>
</dbReference>
<comment type="similarity">
    <text evidence="7">Belongs to the transferase hexapeptide repeat family. LpxD subfamily.</text>
</comment>
<comment type="function">
    <text evidence="7">Catalyzes the N-acylation of UDP-3-O-acylglucosamine using 3-hydroxyacyl-ACP as the acyl donor. Is involved in the biosynthesis of lipid A, a phosphorylated glycolipid that anchors the lipopolysaccharide to the outer membrane of the cell.</text>
</comment>
<protein>
    <recommendedName>
        <fullName evidence="7">UDP-3-O-acylglucosamine N-acyltransferase</fullName>
        <ecNumber evidence="7">2.3.1.191</ecNumber>
    </recommendedName>
</protein>
<dbReference type="PROSITE" id="PS00101">
    <property type="entry name" value="HEXAPEP_TRANSFERASES"/>
    <property type="match status" value="1"/>
</dbReference>
<dbReference type="SUPFAM" id="SSF51161">
    <property type="entry name" value="Trimeric LpxA-like enzymes"/>
    <property type="match status" value="1"/>
</dbReference>
<dbReference type="GO" id="GO:0016410">
    <property type="term" value="F:N-acyltransferase activity"/>
    <property type="evidence" value="ECO:0007669"/>
    <property type="project" value="InterPro"/>
</dbReference>
<name>A0A134ANL8_9FUSO</name>
<evidence type="ECO:0000313" key="10">
    <source>
        <dbReference type="Proteomes" id="UP000070483"/>
    </source>
</evidence>
<evidence type="ECO:0000259" key="8">
    <source>
        <dbReference type="Pfam" id="PF04613"/>
    </source>
</evidence>
<dbReference type="EC" id="2.3.1.191" evidence="7"/>